<evidence type="ECO:0000313" key="4">
    <source>
        <dbReference type="Proteomes" id="UP000242560"/>
    </source>
</evidence>
<organism evidence="3 4">
    <name type="scientific">Kaistella treverensis</name>
    <dbReference type="NCBI Taxonomy" id="631455"/>
    <lineage>
        <taxon>Bacteria</taxon>
        <taxon>Pseudomonadati</taxon>
        <taxon>Bacteroidota</taxon>
        <taxon>Flavobacteriia</taxon>
        <taxon>Flavobacteriales</taxon>
        <taxon>Weeksellaceae</taxon>
        <taxon>Chryseobacterium group</taxon>
        <taxon>Kaistella</taxon>
    </lineage>
</organism>
<dbReference type="Proteomes" id="UP000242560">
    <property type="component" value="Unassembled WGS sequence"/>
</dbReference>
<dbReference type="RefSeq" id="WP_089820261.1">
    <property type="nucleotide sequence ID" value="NZ_FORQ01000004.1"/>
</dbReference>
<dbReference type="Pfam" id="PF13568">
    <property type="entry name" value="OMP_b-brl_2"/>
    <property type="match status" value="1"/>
</dbReference>
<dbReference type="EMBL" id="FORQ01000004">
    <property type="protein sequence ID" value="SFJ09075.1"/>
    <property type="molecule type" value="Genomic_DNA"/>
</dbReference>
<proteinExistence type="predicted"/>
<keyword evidence="4" id="KW-1185">Reference proteome</keyword>
<reference evidence="4" key="1">
    <citation type="submission" date="2016-10" db="EMBL/GenBank/DDBJ databases">
        <authorList>
            <person name="Varghese N."/>
            <person name="Submissions S."/>
        </authorList>
    </citation>
    <scope>NUCLEOTIDE SEQUENCE [LARGE SCALE GENOMIC DNA]</scope>
    <source>
        <strain evidence="4">DSM 22251</strain>
    </source>
</reference>
<keyword evidence="1" id="KW-0732">Signal</keyword>
<dbReference type="AlphaFoldDB" id="A0A1I3NIW1"/>
<dbReference type="InterPro" id="IPR025665">
    <property type="entry name" value="Beta-barrel_OMP_2"/>
</dbReference>
<feature type="domain" description="Outer membrane protein beta-barrel" evidence="2">
    <location>
        <begin position="18"/>
        <end position="189"/>
    </location>
</feature>
<accession>A0A1I3NIW1</accession>
<feature type="signal peptide" evidence="1">
    <location>
        <begin position="1"/>
        <end position="20"/>
    </location>
</feature>
<name>A0A1I3NIW1_9FLAO</name>
<evidence type="ECO:0000313" key="3">
    <source>
        <dbReference type="EMBL" id="SFJ09075.1"/>
    </source>
</evidence>
<sequence>MKKINLIIALVLFITLSAQNSGETRFGVTGNFHRGSIVNVHDRSVGRYGGTLGVLAEIPILRSDISGGEWLFFVPQIEYSMQGEHAKANVGKYDRQKFNHDYIAAQLYIKYFFHPNNNLSDYFVFLGPRVEFLVREDRQVSALYDADHFKFNHDDELNNIGIGLSVGAGARVTDDLEAVLRFDRGFSKVYPNNTNGVTYNRQLSVGVNYYIRNNR</sequence>
<evidence type="ECO:0000259" key="2">
    <source>
        <dbReference type="Pfam" id="PF13568"/>
    </source>
</evidence>
<evidence type="ECO:0000256" key="1">
    <source>
        <dbReference type="SAM" id="SignalP"/>
    </source>
</evidence>
<protein>
    <submittedName>
        <fullName evidence="3">Outer membrane protein beta-barrel domain-containing protein</fullName>
    </submittedName>
</protein>
<feature type="chain" id="PRO_5015325060" evidence="1">
    <location>
        <begin position="21"/>
        <end position="215"/>
    </location>
</feature>
<gene>
    <name evidence="3" type="ORF">SAMN05421638_2111</name>
</gene>